<dbReference type="Proteomes" id="UP000265566">
    <property type="component" value="Chromosome 1"/>
</dbReference>
<accession>G7I2R2</accession>
<dbReference type="EMBL" id="PSQE01000001">
    <property type="protein sequence ID" value="RHN81184.1"/>
    <property type="molecule type" value="Genomic_DNA"/>
</dbReference>
<evidence type="ECO:0000313" key="2">
    <source>
        <dbReference type="EMBL" id="RHN81184.1"/>
    </source>
</evidence>
<dbReference type="EMBL" id="CM001217">
    <property type="protein sequence ID" value="AES61817.1"/>
    <property type="molecule type" value="Genomic_DNA"/>
</dbReference>
<evidence type="ECO:0000313" key="3">
    <source>
        <dbReference type="EnsemblPlants" id="AES61817"/>
    </source>
</evidence>
<gene>
    <name evidence="1" type="ordered locus">MTR_1g089050</name>
    <name evidence="2" type="ORF">MtrunA17_Chr1g0196301</name>
</gene>
<reference evidence="1 4" key="2">
    <citation type="journal article" date="2014" name="BMC Genomics">
        <title>An improved genome release (version Mt4.0) for the model legume Medicago truncatula.</title>
        <authorList>
            <person name="Tang H."/>
            <person name="Krishnakumar V."/>
            <person name="Bidwell S."/>
            <person name="Rosen B."/>
            <person name="Chan A."/>
            <person name="Zhou S."/>
            <person name="Gentzbittel L."/>
            <person name="Childs K.L."/>
            <person name="Yandell M."/>
            <person name="Gundlach H."/>
            <person name="Mayer K.F."/>
            <person name="Schwartz D.C."/>
            <person name="Town C.D."/>
        </authorList>
    </citation>
    <scope>GENOME REANNOTATION</scope>
    <source>
        <strain evidence="3 4">cv. Jemalong A17</strain>
    </source>
</reference>
<dbReference type="EnsemblPlants" id="AES61817">
    <property type="protein sequence ID" value="AES61817"/>
    <property type="gene ID" value="MTR_1g089050"/>
</dbReference>
<reference evidence="2" key="4">
    <citation type="journal article" date="2018" name="Nat. Plants">
        <title>Whole-genome landscape of Medicago truncatula symbiotic genes.</title>
        <authorList>
            <person name="Pecrix Y."/>
            <person name="Gamas P."/>
            <person name="Carrere S."/>
        </authorList>
    </citation>
    <scope>NUCLEOTIDE SEQUENCE</scope>
    <source>
        <tissue evidence="2">Leaves</tissue>
    </source>
</reference>
<keyword evidence="4" id="KW-1185">Reference proteome</keyword>
<evidence type="ECO:0000313" key="4">
    <source>
        <dbReference type="Proteomes" id="UP000002051"/>
    </source>
</evidence>
<reference evidence="1 4" key="1">
    <citation type="journal article" date="2011" name="Nature">
        <title>The Medicago genome provides insight into the evolution of rhizobial symbioses.</title>
        <authorList>
            <person name="Young N.D."/>
            <person name="Debelle F."/>
            <person name="Oldroyd G.E."/>
            <person name="Geurts R."/>
            <person name="Cannon S.B."/>
            <person name="Udvardi M.K."/>
            <person name="Benedito V.A."/>
            <person name="Mayer K.F."/>
            <person name="Gouzy J."/>
            <person name="Schoof H."/>
            <person name="Van de Peer Y."/>
            <person name="Proost S."/>
            <person name="Cook D.R."/>
            <person name="Meyers B.C."/>
            <person name="Spannagl M."/>
            <person name="Cheung F."/>
            <person name="De Mita S."/>
            <person name="Krishnakumar V."/>
            <person name="Gundlach H."/>
            <person name="Zhou S."/>
            <person name="Mudge J."/>
            <person name="Bharti A.K."/>
            <person name="Murray J.D."/>
            <person name="Naoumkina M.A."/>
            <person name="Rosen B."/>
            <person name="Silverstein K.A."/>
            <person name="Tang H."/>
            <person name="Rombauts S."/>
            <person name="Zhao P.X."/>
            <person name="Zhou P."/>
            <person name="Barbe V."/>
            <person name="Bardou P."/>
            <person name="Bechner M."/>
            <person name="Bellec A."/>
            <person name="Berger A."/>
            <person name="Berges H."/>
            <person name="Bidwell S."/>
            <person name="Bisseling T."/>
            <person name="Choisne N."/>
            <person name="Couloux A."/>
            <person name="Denny R."/>
            <person name="Deshpande S."/>
            <person name="Dai X."/>
            <person name="Doyle J.J."/>
            <person name="Dudez A.M."/>
            <person name="Farmer A.D."/>
            <person name="Fouteau S."/>
            <person name="Franken C."/>
            <person name="Gibelin C."/>
            <person name="Gish J."/>
            <person name="Goldstein S."/>
            <person name="Gonzalez A.J."/>
            <person name="Green P.J."/>
            <person name="Hallab A."/>
            <person name="Hartog M."/>
            <person name="Hua A."/>
            <person name="Humphray S.J."/>
            <person name="Jeong D.H."/>
            <person name="Jing Y."/>
            <person name="Jocker A."/>
            <person name="Kenton S.M."/>
            <person name="Kim D.J."/>
            <person name="Klee K."/>
            <person name="Lai H."/>
            <person name="Lang C."/>
            <person name="Lin S."/>
            <person name="Macmil S.L."/>
            <person name="Magdelenat G."/>
            <person name="Matthews L."/>
            <person name="McCorrison J."/>
            <person name="Monaghan E.L."/>
            <person name="Mun J.H."/>
            <person name="Najar F.Z."/>
            <person name="Nicholson C."/>
            <person name="Noirot C."/>
            <person name="O'Bleness M."/>
            <person name="Paule C.R."/>
            <person name="Poulain J."/>
            <person name="Prion F."/>
            <person name="Qin B."/>
            <person name="Qu C."/>
            <person name="Retzel E.F."/>
            <person name="Riddle C."/>
            <person name="Sallet E."/>
            <person name="Samain S."/>
            <person name="Samson N."/>
            <person name="Sanders I."/>
            <person name="Saurat O."/>
            <person name="Scarpelli C."/>
            <person name="Schiex T."/>
            <person name="Segurens B."/>
            <person name="Severin A.J."/>
            <person name="Sherrier D.J."/>
            <person name="Shi R."/>
            <person name="Sims S."/>
            <person name="Singer S.R."/>
            <person name="Sinharoy S."/>
            <person name="Sterck L."/>
            <person name="Viollet A."/>
            <person name="Wang B.B."/>
            <person name="Wang K."/>
            <person name="Wang M."/>
            <person name="Wang X."/>
            <person name="Warfsmann J."/>
            <person name="Weissenbach J."/>
            <person name="White D.D."/>
            <person name="White J.D."/>
            <person name="Wiley G.B."/>
            <person name="Wincker P."/>
            <person name="Xing Y."/>
            <person name="Yang L."/>
            <person name="Yao Z."/>
            <person name="Ying F."/>
            <person name="Zhai J."/>
            <person name="Zhou L."/>
            <person name="Zuber A."/>
            <person name="Denarie J."/>
            <person name="Dixon R.A."/>
            <person name="May G.D."/>
            <person name="Schwartz D.C."/>
            <person name="Rogers J."/>
            <person name="Quetier F."/>
            <person name="Town C.D."/>
            <person name="Roe B.A."/>
        </authorList>
    </citation>
    <scope>NUCLEOTIDE SEQUENCE [LARGE SCALE GENOMIC DNA]</scope>
    <source>
        <strain evidence="1">A17</strain>
        <strain evidence="3 4">cv. Jemalong A17</strain>
    </source>
</reference>
<reference evidence="3" key="3">
    <citation type="submission" date="2015-04" db="UniProtKB">
        <authorList>
            <consortium name="EnsemblPlants"/>
        </authorList>
    </citation>
    <scope>IDENTIFICATION</scope>
    <source>
        <strain evidence="3">cv. Jemalong A17</strain>
    </source>
</reference>
<dbReference type="HOGENOM" id="CLU_2389484_0_0_1"/>
<sequence length="94" mass="10946">MSSRVFINGQNSCHGQWHLRDMVIGWRVFEELKKGGCVWQRKKSLRGNPLSTRAWRRPHAEQLICLLLAGFKRISYRYNSICPYAVSLLPIISD</sequence>
<protein>
    <submittedName>
        <fullName evidence="1 3">Uncharacterized protein</fullName>
    </submittedName>
</protein>
<dbReference type="Gramene" id="rna5190">
    <property type="protein sequence ID" value="RHN81184.1"/>
    <property type="gene ID" value="gene5190"/>
</dbReference>
<name>G7I2R2_MEDTR</name>
<dbReference type="Proteomes" id="UP000002051">
    <property type="component" value="Unassembled WGS sequence"/>
</dbReference>
<dbReference type="AlphaFoldDB" id="G7I2R2"/>
<dbReference type="PaxDb" id="3880-AES61817"/>
<evidence type="ECO:0000313" key="1">
    <source>
        <dbReference type="EMBL" id="AES61817.1"/>
    </source>
</evidence>
<organism evidence="1 4">
    <name type="scientific">Medicago truncatula</name>
    <name type="common">Barrel medic</name>
    <name type="synonym">Medicago tribuloides</name>
    <dbReference type="NCBI Taxonomy" id="3880"/>
    <lineage>
        <taxon>Eukaryota</taxon>
        <taxon>Viridiplantae</taxon>
        <taxon>Streptophyta</taxon>
        <taxon>Embryophyta</taxon>
        <taxon>Tracheophyta</taxon>
        <taxon>Spermatophyta</taxon>
        <taxon>Magnoliopsida</taxon>
        <taxon>eudicotyledons</taxon>
        <taxon>Gunneridae</taxon>
        <taxon>Pentapetalae</taxon>
        <taxon>rosids</taxon>
        <taxon>fabids</taxon>
        <taxon>Fabales</taxon>
        <taxon>Fabaceae</taxon>
        <taxon>Papilionoideae</taxon>
        <taxon>50 kb inversion clade</taxon>
        <taxon>NPAAA clade</taxon>
        <taxon>Hologalegina</taxon>
        <taxon>IRL clade</taxon>
        <taxon>Trifolieae</taxon>
        <taxon>Medicago</taxon>
    </lineage>
</organism>
<proteinExistence type="predicted"/>